<dbReference type="SUPFAM" id="SSF47345">
    <property type="entry name" value="Colicin E immunity proteins"/>
    <property type="match status" value="1"/>
</dbReference>
<evidence type="ECO:0000313" key="3">
    <source>
        <dbReference type="EMBL" id="MFC3025165.1"/>
    </source>
</evidence>
<proteinExistence type="inferred from homology"/>
<dbReference type="Proteomes" id="UP001595384">
    <property type="component" value="Unassembled WGS sequence"/>
</dbReference>
<evidence type="ECO:0000256" key="2">
    <source>
        <dbReference type="ARBA" id="ARBA00023025"/>
    </source>
</evidence>
<dbReference type="Gene3D" id="1.10.1200.20">
    <property type="entry name" value="Colicin E immunity protein"/>
    <property type="match status" value="1"/>
</dbReference>
<evidence type="ECO:0000313" key="4">
    <source>
        <dbReference type="Proteomes" id="UP001595384"/>
    </source>
</evidence>
<reference evidence="4" key="1">
    <citation type="journal article" date="2019" name="Int. J. Syst. Evol. Microbiol.">
        <title>The Global Catalogue of Microorganisms (GCM) 10K type strain sequencing project: providing services to taxonomists for standard genome sequencing and annotation.</title>
        <authorList>
            <consortium name="The Broad Institute Genomics Platform"/>
            <consortium name="The Broad Institute Genome Sequencing Center for Infectious Disease"/>
            <person name="Wu L."/>
            <person name="Ma J."/>
        </authorList>
    </citation>
    <scope>NUCLEOTIDE SEQUENCE [LARGE SCALE GENOMIC DNA]</scope>
    <source>
        <strain evidence="4">KCTC 62784</strain>
    </source>
</reference>
<dbReference type="Pfam" id="PF01320">
    <property type="entry name" value="Colicin_Pyocin"/>
    <property type="match status" value="1"/>
</dbReference>
<dbReference type="PRINTS" id="PR01299">
    <property type="entry name" value="PYOCIN"/>
</dbReference>
<name>A0ABV7CAS3_9VIBR</name>
<evidence type="ECO:0000256" key="1">
    <source>
        <dbReference type="ARBA" id="ARBA00009346"/>
    </source>
</evidence>
<keyword evidence="2" id="KW-0079">Bacteriocin immunity</keyword>
<organism evidence="3 4">
    <name type="scientific">Vibrio zhugei</name>
    <dbReference type="NCBI Taxonomy" id="2479546"/>
    <lineage>
        <taxon>Bacteria</taxon>
        <taxon>Pseudomonadati</taxon>
        <taxon>Pseudomonadota</taxon>
        <taxon>Gammaproteobacteria</taxon>
        <taxon>Vibrionales</taxon>
        <taxon>Vibrionaceae</taxon>
        <taxon>Vibrio</taxon>
    </lineage>
</organism>
<comment type="caution">
    <text evidence="3">The sequence shown here is derived from an EMBL/GenBank/DDBJ whole genome shotgun (WGS) entry which is preliminary data.</text>
</comment>
<gene>
    <name evidence="3" type="ORF">ACFODT_15275</name>
</gene>
<dbReference type="InterPro" id="IPR035900">
    <property type="entry name" value="Colicin_E_sf"/>
</dbReference>
<comment type="similarity">
    <text evidence="1">Belongs to the colicins ColE2/ColE8/ColE9 and pyocins S1/S2 family.</text>
</comment>
<keyword evidence="4" id="KW-1185">Reference proteome</keyword>
<accession>A0ABV7CAS3</accession>
<dbReference type="InterPro" id="IPR000290">
    <property type="entry name" value="Colicin_pyocin"/>
</dbReference>
<protein>
    <submittedName>
        <fullName evidence="3">Bacteriocin immunity protein</fullName>
    </submittedName>
</protein>
<dbReference type="RefSeq" id="WP_123017139.1">
    <property type="nucleotide sequence ID" value="NZ_AP024911.1"/>
</dbReference>
<dbReference type="EMBL" id="JBHRSE010000110">
    <property type="protein sequence ID" value="MFC3025165.1"/>
    <property type="molecule type" value="Genomic_DNA"/>
</dbReference>
<sequence length="86" mass="10068">MKSRLQDYTESEFLQLLLASEELDFSDDDLDELVNFFNEKINHPKGSALLTHPTMLGIEDSSEAIIEELKRWYHEKGQSCFKDQQM</sequence>
<dbReference type="CDD" id="cd16363">
    <property type="entry name" value="Col_Im_like"/>
    <property type="match status" value="1"/>
</dbReference>